<dbReference type="Gene3D" id="3.40.50.1820">
    <property type="entry name" value="alpha/beta hydrolase"/>
    <property type="match status" value="1"/>
</dbReference>
<dbReference type="PANTHER" id="PTHR43798">
    <property type="entry name" value="MONOACYLGLYCEROL LIPASE"/>
    <property type="match status" value="1"/>
</dbReference>
<protein>
    <submittedName>
        <fullName evidence="2">Alpha/beta hydrolase</fullName>
    </submittedName>
</protein>
<dbReference type="InterPro" id="IPR050266">
    <property type="entry name" value="AB_hydrolase_sf"/>
</dbReference>
<gene>
    <name evidence="2" type="ORF">GCM10023337_03430</name>
</gene>
<keyword evidence="2" id="KW-0378">Hydrolase</keyword>
<evidence type="ECO:0000313" key="3">
    <source>
        <dbReference type="Proteomes" id="UP001500227"/>
    </source>
</evidence>
<dbReference type="EMBL" id="BAABKD010000002">
    <property type="protein sequence ID" value="GAA5085104.1"/>
    <property type="molecule type" value="Genomic_DNA"/>
</dbReference>
<keyword evidence="3" id="KW-1185">Reference proteome</keyword>
<name>A0ABP9LTN0_9BURK</name>
<dbReference type="Pfam" id="PF00561">
    <property type="entry name" value="Abhydrolase_1"/>
    <property type="match status" value="1"/>
</dbReference>
<proteinExistence type="predicted"/>
<comment type="caution">
    <text evidence="2">The sequence shown here is derived from an EMBL/GenBank/DDBJ whole genome shotgun (WGS) entry which is preliminary data.</text>
</comment>
<accession>A0ABP9LTN0</accession>
<evidence type="ECO:0000313" key="2">
    <source>
        <dbReference type="EMBL" id="GAA5085104.1"/>
    </source>
</evidence>
<dbReference type="InterPro" id="IPR029058">
    <property type="entry name" value="AB_hydrolase_fold"/>
</dbReference>
<dbReference type="SUPFAM" id="SSF53474">
    <property type="entry name" value="alpha/beta-Hydrolases"/>
    <property type="match status" value="1"/>
</dbReference>
<dbReference type="Proteomes" id="UP001500227">
    <property type="component" value="Unassembled WGS sequence"/>
</dbReference>
<organism evidence="2 3">
    <name type="scientific">Paenalcaligenes hermetiae</name>
    <dbReference type="NCBI Taxonomy" id="1157987"/>
    <lineage>
        <taxon>Bacteria</taxon>
        <taxon>Pseudomonadati</taxon>
        <taxon>Pseudomonadota</taxon>
        <taxon>Betaproteobacteria</taxon>
        <taxon>Burkholderiales</taxon>
        <taxon>Alcaligenaceae</taxon>
        <taxon>Paenalcaligenes</taxon>
    </lineage>
</organism>
<dbReference type="InterPro" id="IPR000073">
    <property type="entry name" value="AB_hydrolase_1"/>
</dbReference>
<dbReference type="GO" id="GO:0016787">
    <property type="term" value="F:hydrolase activity"/>
    <property type="evidence" value="ECO:0007669"/>
    <property type="project" value="UniProtKB-KW"/>
</dbReference>
<sequence>MSYWEWGDPNNSKILLCVHGLLRTGRDFDALAQVLSPYYRVVCPDIVGRGSSDWLLDPTYYTVPQYVADIFTLLARLQPEVLDWFGTSMGGLIGLGLNYALQSAPHNPIPLRKMVLNDVGPELNPQGLARIGQYVGEPLVFDTFEQAVEQAKQRWAAFGEHNQAQWEHLARYVFQEKAGRWQQAYDLRIAVPFQQQFAAPNTLNDAVLEQTTQLLWQAYRSLPDQVLIVRGQQSDLLSEQSAEKMLAQHPQAQLYEVAQVGHAPTFMQADQQQRLQQFLLQG</sequence>
<evidence type="ECO:0000259" key="1">
    <source>
        <dbReference type="Pfam" id="PF00561"/>
    </source>
</evidence>
<reference evidence="3" key="1">
    <citation type="journal article" date="2019" name="Int. J. Syst. Evol. Microbiol.">
        <title>The Global Catalogue of Microorganisms (GCM) 10K type strain sequencing project: providing services to taxonomists for standard genome sequencing and annotation.</title>
        <authorList>
            <consortium name="The Broad Institute Genomics Platform"/>
            <consortium name="The Broad Institute Genome Sequencing Center for Infectious Disease"/>
            <person name="Wu L."/>
            <person name="Ma J."/>
        </authorList>
    </citation>
    <scope>NUCLEOTIDE SEQUENCE [LARGE SCALE GENOMIC DNA]</scope>
    <source>
        <strain evidence="3">JCM 18423</strain>
    </source>
</reference>
<dbReference type="PANTHER" id="PTHR43798:SF33">
    <property type="entry name" value="HYDROLASE, PUTATIVE (AFU_ORTHOLOGUE AFUA_2G14860)-RELATED"/>
    <property type="match status" value="1"/>
</dbReference>
<feature type="domain" description="AB hydrolase-1" evidence="1">
    <location>
        <begin position="14"/>
        <end position="263"/>
    </location>
</feature>